<dbReference type="SUPFAM" id="SSF69593">
    <property type="entry name" value="Glycerol-3-phosphate (1)-acyltransferase"/>
    <property type="match status" value="1"/>
</dbReference>
<dbReference type="AlphaFoldDB" id="A0A1M5QLN2"/>
<dbReference type="GO" id="GO:0006654">
    <property type="term" value="P:phosphatidic acid biosynthetic process"/>
    <property type="evidence" value="ECO:0007669"/>
    <property type="project" value="TreeGrafter"/>
</dbReference>
<dbReference type="CDD" id="cd07989">
    <property type="entry name" value="LPLAT_AGPAT-like"/>
    <property type="match status" value="1"/>
</dbReference>
<dbReference type="EMBL" id="FQXM01000002">
    <property type="protein sequence ID" value="SHH15045.1"/>
    <property type="molecule type" value="Genomic_DNA"/>
</dbReference>
<name>A0A1M5QLN2_9CLOT</name>
<comment type="domain">
    <text evidence="7">The HXXXXD motif is essential for acyltransferase activity and may constitute the binding site for the phosphate moiety of the glycerol-3-phosphate.</text>
</comment>
<keyword evidence="7" id="KW-1208">Phospholipid metabolism</keyword>
<organism evidence="9 10">
    <name type="scientific">Clostridium grantii DSM 8605</name>
    <dbReference type="NCBI Taxonomy" id="1121316"/>
    <lineage>
        <taxon>Bacteria</taxon>
        <taxon>Bacillati</taxon>
        <taxon>Bacillota</taxon>
        <taxon>Clostridia</taxon>
        <taxon>Eubacteriales</taxon>
        <taxon>Clostridiaceae</taxon>
        <taxon>Clostridium</taxon>
    </lineage>
</organism>
<evidence type="ECO:0000256" key="6">
    <source>
        <dbReference type="ARBA" id="ARBA00023315"/>
    </source>
</evidence>
<evidence type="ECO:0000256" key="2">
    <source>
        <dbReference type="ARBA" id="ARBA00008655"/>
    </source>
</evidence>
<feature type="domain" description="Phospholipid/glycerol acyltransferase" evidence="8">
    <location>
        <begin position="72"/>
        <end position="186"/>
    </location>
</feature>
<gene>
    <name evidence="9" type="ORF">SAMN02745207_00177</name>
</gene>
<evidence type="ECO:0000313" key="9">
    <source>
        <dbReference type="EMBL" id="SHH15045.1"/>
    </source>
</evidence>
<dbReference type="SMART" id="SM00563">
    <property type="entry name" value="PlsC"/>
    <property type="match status" value="1"/>
</dbReference>
<dbReference type="InterPro" id="IPR002123">
    <property type="entry name" value="Plipid/glycerol_acylTrfase"/>
</dbReference>
<dbReference type="NCBIfam" id="TIGR00530">
    <property type="entry name" value="AGP_acyltrn"/>
    <property type="match status" value="1"/>
</dbReference>
<evidence type="ECO:0000256" key="1">
    <source>
        <dbReference type="ARBA" id="ARBA00005189"/>
    </source>
</evidence>
<keyword evidence="10" id="KW-1185">Reference proteome</keyword>
<comment type="catalytic activity">
    <reaction evidence="7">
        <text>a 1-acyl-sn-glycero-3-phosphate + an acyl-CoA = a 1,2-diacyl-sn-glycero-3-phosphate + CoA</text>
        <dbReference type="Rhea" id="RHEA:19709"/>
        <dbReference type="ChEBI" id="CHEBI:57287"/>
        <dbReference type="ChEBI" id="CHEBI:57970"/>
        <dbReference type="ChEBI" id="CHEBI:58342"/>
        <dbReference type="ChEBI" id="CHEBI:58608"/>
        <dbReference type="EC" id="2.3.1.51"/>
    </reaction>
</comment>
<dbReference type="GO" id="GO:0003841">
    <property type="term" value="F:1-acylglycerol-3-phosphate O-acyltransferase activity"/>
    <property type="evidence" value="ECO:0007669"/>
    <property type="project" value="UniProtKB-UniRule"/>
</dbReference>
<reference evidence="9 10" key="1">
    <citation type="submission" date="2016-11" db="EMBL/GenBank/DDBJ databases">
        <authorList>
            <person name="Jaros S."/>
            <person name="Januszkiewicz K."/>
            <person name="Wedrychowicz H."/>
        </authorList>
    </citation>
    <scope>NUCLEOTIDE SEQUENCE [LARGE SCALE GENOMIC DNA]</scope>
    <source>
        <strain evidence="9 10">DSM 8605</strain>
    </source>
</reference>
<evidence type="ECO:0000256" key="7">
    <source>
        <dbReference type="RuleBase" id="RU361267"/>
    </source>
</evidence>
<proteinExistence type="inferred from homology"/>
<comment type="pathway">
    <text evidence="1">Lipid metabolism.</text>
</comment>
<evidence type="ECO:0000256" key="5">
    <source>
        <dbReference type="ARBA" id="ARBA00023098"/>
    </source>
</evidence>
<keyword evidence="4 7" id="KW-0808">Transferase</keyword>
<evidence type="ECO:0000259" key="8">
    <source>
        <dbReference type="SMART" id="SM00563"/>
    </source>
</evidence>
<dbReference type="PANTHER" id="PTHR10434:SF64">
    <property type="entry name" value="1-ACYL-SN-GLYCEROL-3-PHOSPHATE ACYLTRANSFERASE-RELATED"/>
    <property type="match status" value="1"/>
</dbReference>
<comment type="similarity">
    <text evidence="2 7">Belongs to the 1-acyl-sn-glycerol-3-phosphate acyltransferase family.</text>
</comment>
<dbReference type="RefSeq" id="WP_073336023.1">
    <property type="nucleotide sequence ID" value="NZ_FQXM01000002.1"/>
</dbReference>
<keyword evidence="7" id="KW-0594">Phospholipid biosynthesis</keyword>
<protein>
    <recommendedName>
        <fullName evidence="7">1-acyl-sn-glycerol-3-phosphate acyltransferase</fullName>
        <ecNumber evidence="7">2.3.1.51</ecNumber>
    </recommendedName>
</protein>
<keyword evidence="5 7" id="KW-0443">Lipid metabolism</keyword>
<dbReference type="PANTHER" id="PTHR10434">
    <property type="entry name" value="1-ACYL-SN-GLYCEROL-3-PHOSPHATE ACYLTRANSFERASE"/>
    <property type="match status" value="1"/>
</dbReference>
<dbReference type="STRING" id="1121316.SAMN02745207_00177"/>
<evidence type="ECO:0000313" key="10">
    <source>
        <dbReference type="Proteomes" id="UP000184447"/>
    </source>
</evidence>
<keyword evidence="3 7" id="KW-0444">Lipid biosynthesis</keyword>
<accession>A0A1M5QLN2</accession>
<dbReference type="GO" id="GO:0016020">
    <property type="term" value="C:membrane"/>
    <property type="evidence" value="ECO:0007669"/>
    <property type="project" value="InterPro"/>
</dbReference>
<dbReference type="Proteomes" id="UP000184447">
    <property type="component" value="Unassembled WGS sequence"/>
</dbReference>
<keyword evidence="6 7" id="KW-0012">Acyltransferase</keyword>
<evidence type="ECO:0000256" key="3">
    <source>
        <dbReference type="ARBA" id="ARBA00022516"/>
    </source>
</evidence>
<dbReference type="EC" id="2.3.1.51" evidence="7"/>
<evidence type="ECO:0000256" key="4">
    <source>
        <dbReference type="ARBA" id="ARBA00022679"/>
    </source>
</evidence>
<sequence length="244" mass="27718">MIKLLWYTYFAFFVLFHTCIAKIKSFFISKKSIEAADDYLFQKAQHMCNFLLKKSKTTTHVSGLENIPEGPVVFVSNHQAMFDGFLIIGNVGKHTGFIAKKEILKIPVLPFWFKAIKTVFIDRSNIREGMKAINEGVERLKSGYSMLIFPEGTRSLKSEMIDFKKGSIKLALKANVPIVPITVDGTYRVLEVGKQVTGHSIAMIVHKPIYIDQLSIEEKKNLTETLHHTIETSLTKLVKDKITH</sequence>
<dbReference type="Pfam" id="PF01553">
    <property type="entry name" value="Acyltransferase"/>
    <property type="match status" value="1"/>
</dbReference>
<dbReference type="InterPro" id="IPR004552">
    <property type="entry name" value="AGP_acyltrans"/>
</dbReference>